<organism evidence="3">
    <name type="scientific">Leptosphaeria maculans (strain JN3 / isolate v23.1.3 / race Av1-4-5-6-7-8)</name>
    <name type="common">Blackleg fungus</name>
    <name type="synonym">Phoma lingam</name>
    <dbReference type="NCBI Taxonomy" id="985895"/>
    <lineage>
        <taxon>Eukaryota</taxon>
        <taxon>Fungi</taxon>
        <taxon>Dikarya</taxon>
        <taxon>Ascomycota</taxon>
        <taxon>Pezizomycotina</taxon>
        <taxon>Dothideomycetes</taxon>
        <taxon>Pleosporomycetidae</taxon>
        <taxon>Pleosporales</taxon>
        <taxon>Pleosporineae</taxon>
        <taxon>Leptosphaeriaceae</taxon>
        <taxon>Plenodomus</taxon>
        <taxon>Plenodomus lingam/Leptosphaeria maculans species complex</taxon>
    </lineage>
</organism>
<reference evidence="3" key="1">
    <citation type="journal article" date="2011" name="Nat. Commun.">
        <title>Effector diversification within compartments of the Leptosphaeria maculans genome affected by Repeat-Induced Point mutations.</title>
        <authorList>
            <person name="Rouxel T."/>
            <person name="Grandaubert J."/>
            <person name="Hane J.K."/>
            <person name="Hoede C."/>
            <person name="van de Wouw A.P."/>
            <person name="Couloux A."/>
            <person name="Dominguez V."/>
            <person name="Anthouard V."/>
            <person name="Bally P."/>
            <person name="Bourras S."/>
            <person name="Cozijnsen A.J."/>
            <person name="Ciuffetti L.M."/>
            <person name="Degrave A."/>
            <person name="Dilmaghani A."/>
            <person name="Duret L."/>
            <person name="Fudal I."/>
            <person name="Goodwin S.B."/>
            <person name="Gout L."/>
            <person name="Glaser N."/>
            <person name="Linglin J."/>
            <person name="Kema G.H.J."/>
            <person name="Lapalu N."/>
            <person name="Lawrence C.B."/>
            <person name="May K."/>
            <person name="Meyer M."/>
            <person name="Ollivier B."/>
            <person name="Poulain J."/>
            <person name="Schoch C.L."/>
            <person name="Simon A."/>
            <person name="Spatafora J.W."/>
            <person name="Stachowiak A."/>
            <person name="Turgeon B.G."/>
            <person name="Tyler B.M."/>
            <person name="Vincent D."/>
            <person name="Weissenbach J."/>
            <person name="Amselem J."/>
            <person name="Quesneville H."/>
            <person name="Oliver R.P."/>
            <person name="Wincker P."/>
            <person name="Balesdent M.-H."/>
            <person name="Howlett B.J."/>
        </authorList>
    </citation>
    <scope>NUCLEOTIDE SEQUENCE [LARGE SCALE GENOMIC DNA]</scope>
    <source>
        <strain evidence="3">JN3 / isolate v23.1.3 / race Av1-4-5-6-7-8</strain>
    </source>
</reference>
<evidence type="ECO:0000256" key="1">
    <source>
        <dbReference type="SAM" id="MobiDB-lite"/>
    </source>
</evidence>
<dbReference type="HOGENOM" id="CLU_1245570_0_0_1"/>
<feature type="region of interest" description="Disordered" evidence="1">
    <location>
        <begin position="113"/>
        <end position="133"/>
    </location>
</feature>
<gene>
    <name evidence="2" type="ORF">LEMA_P111780.1</name>
</gene>
<evidence type="ECO:0000313" key="2">
    <source>
        <dbReference type="EMBL" id="CBX96259.1"/>
    </source>
</evidence>
<dbReference type="GeneID" id="13289752"/>
<dbReference type="AlphaFoldDB" id="E4ZY14"/>
<dbReference type="Proteomes" id="UP000002668">
    <property type="component" value="Genome"/>
</dbReference>
<dbReference type="VEuPathDB" id="FungiDB:LEMA_P111780.1"/>
<dbReference type="InParanoid" id="E4ZY14"/>
<sequence>MQTHTTHNTSHVTIAIQYNTNNTNPTPQPPNTPHKPTHQPGTLLCTTIILRHIQTICLASRPRQAPAKPIILITPPIPQHPFTPNPICLSLIPHPSIPQTHPFTPIPPSPKWRDISPPPTSAQHPSAKPRPPWPPWLPNSFMRGRDGGNGGVVSGEGWGGGWFEVCGEVGGLGGYCGIGESDGRGCVGFSNERWGGIMVGRRNNTSAYKPHLSRFSSDDVQI</sequence>
<keyword evidence="3" id="KW-1185">Reference proteome</keyword>
<evidence type="ECO:0000313" key="3">
    <source>
        <dbReference type="Proteomes" id="UP000002668"/>
    </source>
</evidence>
<accession>E4ZY14</accession>
<proteinExistence type="predicted"/>
<feature type="region of interest" description="Disordered" evidence="1">
    <location>
        <begin position="19"/>
        <end position="38"/>
    </location>
</feature>
<dbReference type="EMBL" id="FP929128">
    <property type="protein sequence ID" value="CBX96259.1"/>
    <property type="molecule type" value="Genomic_DNA"/>
</dbReference>
<name>E4ZY14_LEPMJ</name>
<protein>
    <submittedName>
        <fullName evidence="2">Predicted protein</fullName>
    </submittedName>
</protein>